<sequence>MKVMAAEERTFNVIRREEAQGPKGVMRMNSIGLSDPDSHPCQRFDITVHIPPNLRHLTLKTEGTTHLLFDKKSTVSLSSLTVDLKSHTSSQNLILSHMGVQADSLSFSIGGGWISGNMLLVKDMSLIQSGSSAMLVDVVPSNSPALTSIPAADRQRA</sequence>
<dbReference type="EMBL" id="SEKV01000169">
    <property type="protein sequence ID" value="TFY62372.1"/>
    <property type="molecule type" value="Genomic_DNA"/>
</dbReference>
<comment type="caution">
    <text evidence="1">The sequence shown here is derived from an EMBL/GenBank/DDBJ whole genome shotgun (WGS) entry which is preliminary data.</text>
</comment>
<dbReference type="Proteomes" id="UP000298390">
    <property type="component" value="Unassembled WGS sequence"/>
</dbReference>
<gene>
    <name evidence="1" type="ORF">EVJ58_g3912</name>
</gene>
<reference evidence="1 2" key="1">
    <citation type="submission" date="2019-01" db="EMBL/GenBank/DDBJ databases">
        <title>Genome sequencing of the rare red list fungi Fomitopsis rosea.</title>
        <authorList>
            <person name="Buettner E."/>
            <person name="Kellner H."/>
        </authorList>
    </citation>
    <scope>NUCLEOTIDE SEQUENCE [LARGE SCALE GENOMIC DNA]</scope>
    <source>
        <strain evidence="1 2">DSM 105464</strain>
    </source>
</reference>
<evidence type="ECO:0000313" key="2">
    <source>
        <dbReference type="Proteomes" id="UP000298390"/>
    </source>
</evidence>
<proteinExistence type="predicted"/>
<evidence type="ECO:0000313" key="1">
    <source>
        <dbReference type="EMBL" id="TFY62372.1"/>
    </source>
</evidence>
<name>A0A4Y9YJR2_9APHY</name>
<dbReference type="AlphaFoldDB" id="A0A4Y9YJR2"/>
<accession>A0A4Y9YJR2</accession>
<protein>
    <submittedName>
        <fullName evidence="1">Uncharacterized protein</fullName>
    </submittedName>
</protein>
<organism evidence="1 2">
    <name type="scientific">Rhodofomes roseus</name>
    <dbReference type="NCBI Taxonomy" id="34475"/>
    <lineage>
        <taxon>Eukaryota</taxon>
        <taxon>Fungi</taxon>
        <taxon>Dikarya</taxon>
        <taxon>Basidiomycota</taxon>
        <taxon>Agaricomycotina</taxon>
        <taxon>Agaricomycetes</taxon>
        <taxon>Polyporales</taxon>
        <taxon>Rhodofomes</taxon>
    </lineage>
</organism>